<organism evidence="1">
    <name type="scientific">viral metagenome</name>
    <dbReference type="NCBI Taxonomy" id="1070528"/>
    <lineage>
        <taxon>unclassified sequences</taxon>
        <taxon>metagenomes</taxon>
        <taxon>organismal metagenomes</taxon>
    </lineage>
</organism>
<proteinExistence type="predicted"/>
<dbReference type="AlphaFoldDB" id="A0A6M3LLU1"/>
<accession>A0A6M3LLU1</accession>
<sequence length="238" mass="25210">MAVTWKKLAYDSDLTDHTGNTTTAHGAVSAATASKIVVRDAEGQAAFAAPAAAGDALIKGTAATITEMAALTTGKIWQGVASRPSEVDMPSGGYTQGARVYHNATQSVADTTWTDLAFNSERYDTDTIHDTVTNNGRLVCKTAGKYVIAGCFRFSNATGGDRYIRISLNGEAETGIPISYFAYYSPPADVTINLMTLTIYDLAVNDYVTLQALQTSGGAVNVVYAAQYTPEFMMGRIG</sequence>
<gene>
    <name evidence="1" type="ORF">MM415B03905_0003</name>
</gene>
<reference evidence="1" key="1">
    <citation type="submission" date="2020-03" db="EMBL/GenBank/DDBJ databases">
        <title>The deep terrestrial virosphere.</title>
        <authorList>
            <person name="Holmfeldt K."/>
            <person name="Nilsson E."/>
            <person name="Simone D."/>
            <person name="Lopez-Fernandez M."/>
            <person name="Wu X."/>
            <person name="de Brujin I."/>
            <person name="Lundin D."/>
            <person name="Andersson A."/>
            <person name="Bertilsson S."/>
            <person name="Dopson M."/>
        </authorList>
    </citation>
    <scope>NUCLEOTIDE SEQUENCE</scope>
    <source>
        <strain evidence="1">MM415B03905</strain>
    </source>
</reference>
<evidence type="ECO:0000313" key="1">
    <source>
        <dbReference type="EMBL" id="QJA94274.1"/>
    </source>
</evidence>
<dbReference type="EMBL" id="MT143218">
    <property type="protein sequence ID" value="QJA94274.1"/>
    <property type="molecule type" value="Genomic_DNA"/>
</dbReference>
<name>A0A6M3LLU1_9ZZZZ</name>
<protein>
    <submittedName>
        <fullName evidence="1">Uncharacterized protein</fullName>
    </submittedName>
</protein>